<sequence length="1071" mass="116795">MRKNSVLWLSLLAFPLFGYAQEQAQGVITLETAKAVGEELSVTTFCTSINEPVIIDWGDGVEKSYTIDPNGWGYEQEQTEAIKGQTIKIKGNIKCLRCNEQQLTSFSAEGLTSITELDISENQITEVDLCEMPELVDFDMSKNKLTALTLTGMPKLEDLNLSYNEIDSHELYISSLAENLVELNVSSNKLVTLNLNAFSNLEYFYASNNPDLTTVVFYDGSTKLRIIDMSDCYIMHFYGISLPNLSQLLLSNNALLDWEVGDYPNLTSLSVIGNQLTSIDVTKYPKLYQFSCSNNRLSSLNLSNNQELITLMCSDNELTALDLSVNTEISTLDVANNNLAKLDITMLGNIQELNISGNPLRRIDLTNAYYLQAFEATDTQCDYFYFNYVSPSGTLEKIDIRNNPRMTSDALSMMYKTMPAHADSWSSEPTLLIEGSNGEHSDTDYVTSSDMQWKVDVEGDGTAQNAETDVTINATLTDGTVHVEGQTGGNLLNDGVYDFPKYTTGNGAFAIAQWQAPYYQALASVSDKANVGVPICIFAEPAEGYKFKSVTVNGEEIAEDWFVVTGPSTIEVNFTLADKSISFTTDKAGRTMQFSLASDEPNATVQIDWGNGSRQETVIGNSGMTWIDGTSAGETITIYGDVAYANFESYELPNTDLIDNEITSIDLSKNDGLRELCVYGNPLTSLDVTNQKSLVYLDCAACYELTELDIAENTQLVYLDCHGNKIGNLDLSNCSGLVELIAFNNELTEIDFGNNPELMSVKLTNNKLTSLDVSNLAKLEELEANGNMLAEVDVENNGNLVSLSLGDNDLTSLDLSTNTKLQSLSFNDNAIHSIDLSMLRELGSINCGGNGMTACELDDFYWNLPEFPYDEDEITGTTLTVQTGEEETPNDARNADSFIATNKGWIVNITGNASGCDEAYITVIPSVNGSIALTDVDGNPVESGDKVKKNSPISVTATPDDTYELDAITLNGERIDGTEFTIARASEISALFKKLGGIDSVDLEGVSINGGNQEIVVFADTESKVEVYNLQGANVFAGNESGELRVPVASGVYAVRVSNGQGTMVKVVAVK</sequence>
<evidence type="ECO:0000256" key="3">
    <source>
        <dbReference type="SAM" id="SignalP"/>
    </source>
</evidence>
<dbReference type="InterPro" id="IPR003591">
    <property type="entry name" value="Leu-rich_rpt_typical-subtyp"/>
</dbReference>
<dbReference type="Proteomes" id="UP000823598">
    <property type="component" value="Unassembled WGS sequence"/>
</dbReference>
<keyword evidence="2" id="KW-0677">Repeat</keyword>
<dbReference type="Pfam" id="PF18998">
    <property type="entry name" value="Flg_new_2"/>
    <property type="match status" value="1"/>
</dbReference>
<dbReference type="InterPro" id="IPR032675">
    <property type="entry name" value="LRR_dom_sf"/>
</dbReference>
<dbReference type="SMART" id="SM00369">
    <property type="entry name" value="LRR_TYP"/>
    <property type="match status" value="6"/>
</dbReference>
<gene>
    <name evidence="5" type="ORF">IAB88_06960</name>
</gene>
<dbReference type="SUPFAM" id="SSF52058">
    <property type="entry name" value="L domain-like"/>
    <property type="match status" value="2"/>
</dbReference>
<dbReference type="InterPro" id="IPR052574">
    <property type="entry name" value="CDIRP"/>
</dbReference>
<dbReference type="EMBL" id="JADIMC010000078">
    <property type="protein sequence ID" value="MBO8476716.1"/>
    <property type="molecule type" value="Genomic_DNA"/>
</dbReference>
<dbReference type="Gene3D" id="3.80.10.10">
    <property type="entry name" value="Ribonuclease Inhibitor"/>
    <property type="match status" value="3"/>
</dbReference>
<evidence type="ECO:0000259" key="4">
    <source>
        <dbReference type="Pfam" id="PF18998"/>
    </source>
</evidence>
<accession>A0A9D9NKD8</accession>
<dbReference type="AlphaFoldDB" id="A0A9D9NKD8"/>
<evidence type="ECO:0000313" key="6">
    <source>
        <dbReference type="Proteomes" id="UP000823598"/>
    </source>
</evidence>
<reference evidence="5" key="2">
    <citation type="journal article" date="2021" name="PeerJ">
        <title>Extensive microbial diversity within the chicken gut microbiome revealed by metagenomics and culture.</title>
        <authorList>
            <person name="Gilroy R."/>
            <person name="Ravi A."/>
            <person name="Getino M."/>
            <person name="Pursley I."/>
            <person name="Horton D.L."/>
            <person name="Alikhan N.F."/>
            <person name="Baker D."/>
            <person name="Gharbi K."/>
            <person name="Hall N."/>
            <person name="Watson M."/>
            <person name="Adriaenssens E.M."/>
            <person name="Foster-Nyarko E."/>
            <person name="Jarju S."/>
            <person name="Secka A."/>
            <person name="Antonio M."/>
            <person name="Oren A."/>
            <person name="Chaudhuri R.R."/>
            <person name="La Ragione R."/>
            <person name="Hildebrand F."/>
            <person name="Pallen M.J."/>
        </authorList>
    </citation>
    <scope>NUCLEOTIDE SEQUENCE</scope>
    <source>
        <strain evidence="5">6919</strain>
    </source>
</reference>
<evidence type="ECO:0000256" key="2">
    <source>
        <dbReference type="ARBA" id="ARBA00022737"/>
    </source>
</evidence>
<comment type="caution">
    <text evidence="5">The sequence shown here is derived from an EMBL/GenBank/DDBJ whole genome shotgun (WGS) entry which is preliminary data.</text>
</comment>
<protein>
    <submittedName>
        <fullName evidence="5">T9SS type A sorting domain-containing protein</fullName>
    </submittedName>
</protein>
<evidence type="ECO:0000256" key="1">
    <source>
        <dbReference type="ARBA" id="ARBA00022614"/>
    </source>
</evidence>
<dbReference type="GO" id="GO:0035591">
    <property type="term" value="F:signaling adaptor activity"/>
    <property type="evidence" value="ECO:0007669"/>
    <property type="project" value="TreeGrafter"/>
</dbReference>
<dbReference type="NCBIfam" id="TIGR04183">
    <property type="entry name" value="Por_Secre_tail"/>
    <property type="match status" value="1"/>
</dbReference>
<keyword evidence="1" id="KW-0433">Leucine-rich repeat</keyword>
<dbReference type="InterPro" id="IPR026444">
    <property type="entry name" value="Secre_tail"/>
</dbReference>
<reference evidence="5" key="1">
    <citation type="submission" date="2020-10" db="EMBL/GenBank/DDBJ databases">
        <authorList>
            <person name="Gilroy R."/>
        </authorList>
    </citation>
    <scope>NUCLEOTIDE SEQUENCE</scope>
    <source>
        <strain evidence="5">6919</strain>
    </source>
</reference>
<feature type="domain" description="Bacterial repeat" evidence="4">
    <location>
        <begin position="921"/>
        <end position="994"/>
    </location>
</feature>
<feature type="signal peptide" evidence="3">
    <location>
        <begin position="1"/>
        <end position="20"/>
    </location>
</feature>
<feature type="chain" id="PRO_5039610911" evidence="3">
    <location>
        <begin position="21"/>
        <end position="1071"/>
    </location>
</feature>
<name>A0A9D9NKD8_9BACT</name>
<organism evidence="5 6">
    <name type="scientific">Candidatus Limisoma faecipullorum</name>
    <dbReference type="NCBI Taxonomy" id="2840854"/>
    <lineage>
        <taxon>Bacteria</taxon>
        <taxon>Pseudomonadati</taxon>
        <taxon>Bacteroidota</taxon>
        <taxon>Bacteroidia</taxon>
        <taxon>Bacteroidales</taxon>
        <taxon>Candidatus Limisoma</taxon>
    </lineage>
</organism>
<keyword evidence="3" id="KW-0732">Signal</keyword>
<proteinExistence type="predicted"/>
<dbReference type="PANTHER" id="PTHR47566:SF1">
    <property type="entry name" value="PROTEIN NUD1"/>
    <property type="match status" value="1"/>
</dbReference>
<dbReference type="InterPro" id="IPR044060">
    <property type="entry name" value="Bacterial_rp_domain"/>
</dbReference>
<evidence type="ECO:0000313" key="5">
    <source>
        <dbReference type="EMBL" id="MBO8476716.1"/>
    </source>
</evidence>
<dbReference type="PANTHER" id="PTHR47566">
    <property type="match status" value="1"/>
</dbReference>